<dbReference type="OrthoDB" id="6287070at2759"/>
<proteinExistence type="inferred from homology"/>
<gene>
    <name evidence="10" type="ORF">L228DRAFT_128303</name>
</gene>
<evidence type="ECO:0000256" key="5">
    <source>
        <dbReference type="ARBA" id="ARBA00022786"/>
    </source>
</evidence>
<keyword evidence="5" id="KW-0833">Ubl conjugation pathway</keyword>
<dbReference type="EC" id="3.4.19.12" evidence="3"/>
<keyword evidence="6" id="KW-0378">Hydrolase</keyword>
<dbReference type="GO" id="GO:0005634">
    <property type="term" value="C:nucleus"/>
    <property type="evidence" value="ECO:0007669"/>
    <property type="project" value="UniProtKB-SubCell"/>
</dbReference>
<dbReference type="GO" id="GO:0006508">
    <property type="term" value="P:proteolysis"/>
    <property type="evidence" value="ECO:0007669"/>
    <property type="project" value="UniProtKB-KW"/>
</dbReference>
<feature type="domain" description="USP" evidence="9">
    <location>
        <begin position="66"/>
        <end position="485"/>
    </location>
</feature>
<feature type="compositionally biased region" description="Basic and acidic residues" evidence="8">
    <location>
        <begin position="568"/>
        <end position="584"/>
    </location>
</feature>
<dbReference type="STRING" id="1328760.A0A165GSF8"/>
<feature type="region of interest" description="Disordered" evidence="8">
    <location>
        <begin position="258"/>
        <end position="313"/>
    </location>
</feature>
<feature type="compositionally biased region" description="Low complexity" evidence="8">
    <location>
        <begin position="616"/>
        <end position="631"/>
    </location>
</feature>
<dbReference type="Gene3D" id="3.90.70.10">
    <property type="entry name" value="Cysteine proteinases"/>
    <property type="match status" value="2"/>
</dbReference>
<comment type="catalytic activity">
    <reaction evidence="1">
        <text>Thiol-dependent hydrolysis of ester, thioester, amide, peptide and isopeptide bonds formed by the C-terminal Gly of ubiquitin (a 76-residue protein attached to proteins as an intracellular targeting signal).</text>
        <dbReference type="EC" id="3.4.19.12"/>
    </reaction>
</comment>
<sequence>MRPQVKALVQRLQSVGVTTLGEPQAAYALRSIYANGDADKAFEFLVLLEESAGGIIRDYDRNVKLLGAVNRDSVTCYLDALLFAMFARLEGFEPILCNTFEDEPRKRLSILLRLWVNMLRSGKLITTDITQHLQEAIAACGWDEAAKLRQQDASEAFTFITGTLMLPLLTLKMDIFHTGKEEAADDHKFVNERLLEVAIPTDLEENKVITLEDCLETYFNNRIDVRRHLERRQTQTSVRSADSSKALGYHHEKVEAVELGSRPSSPSSPLSQTPTNASPLRPAISRHRAPSIIRDRVVEEANSSERAGPRRKSSIRKEVMMPAWQFFSLIPWYTDNSPTNDAQVAAHLASKRPLLGLCLKRYFMQPNGRPTRLNTYVDIPLEIGLPHFIQDDRMDEDAPLFGNFKLCLQSVVCHRGSSLDSGHYVSLVRGEAPNAEELSKDSLSLECPEERWMRFDDLARERVKFIDIKKALREETPYLLFYQVQPIEEETDDTPPYDHEHDRPPSYSEHGHSHDYYDSYNHHSTDRHNQSQNRDWGTGSLTLSDVREGVTEDYQSRNPSFELTNYDADPRGRTSWSSDRRRSIQFDQSSLQVPSGAITPSEETPGDASVPSRSGSKTLKSPSKSRPPSQSGERTFAGTISRLSARLSRDKLATAEPNGEATVEDGNGGPPGSVGSSFRSDISQALEKDKDKDKEKGKQRKKEKRLRSRTRLPKERPERECSIM</sequence>
<feature type="compositionally biased region" description="Basic and acidic residues" evidence="8">
    <location>
        <begin position="712"/>
        <end position="724"/>
    </location>
</feature>
<dbReference type="GO" id="GO:0004843">
    <property type="term" value="F:cysteine-type deubiquitinase activity"/>
    <property type="evidence" value="ECO:0007669"/>
    <property type="project" value="UniProtKB-EC"/>
</dbReference>
<feature type="compositionally biased region" description="Basic and acidic residues" evidence="8">
    <location>
        <begin position="496"/>
        <end position="529"/>
    </location>
</feature>
<evidence type="ECO:0000256" key="8">
    <source>
        <dbReference type="SAM" id="MobiDB-lite"/>
    </source>
</evidence>
<evidence type="ECO:0000313" key="10">
    <source>
        <dbReference type="EMBL" id="KZF22536.1"/>
    </source>
</evidence>
<dbReference type="GeneID" id="28894207"/>
<dbReference type="Proteomes" id="UP000076632">
    <property type="component" value="Unassembled WGS sequence"/>
</dbReference>
<dbReference type="PANTHER" id="PTHR24006:SF722">
    <property type="entry name" value="UBIQUITIN CARBOXYL-TERMINAL HYDROLASE 48"/>
    <property type="match status" value="1"/>
</dbReference>
<comment type="similarity">
    <text evidence="2">Belongs to the peptidase C19 family.</text>
</comment>
<feature type="compositionally biased region" description="Polar residues" evidence="8">
    <location>
        <begin position="530"/>
        <end position="543"/>
    </location>
</feature>
<feature type="region of interest" description="Disordered" evidence="8">
    <location>
        <begin position="484"/>
        <end position="724"/>
    </location>
</feature>
<name>A0A165GSF8_XYLHT</name>
<dbReference type="PANTHER" id="PTHR24006">
    <property type="entry name" value="UBIQUITIN CARBOXYL-TERMINAL HYDROLASE"/>
    <property type="match status" value="1"/>
</dbReference>
<dbReference type="InterPro" id="IPR001394">
    <property type="entry name" value="Peptidase_C19_UCH"/>
</dbReference>
<accession>A0A165GSF8</accession>
<evidence type="ECO:0000313" key="11">
    <source>
        <dbReference type="Proteomes" id="UP000076632"/>
    </source>
</evidence>
<dbReference type="GO" id="GO:0016579">
    <property type="term" value="P:protein deubiquitination"/>
    <property type="evidence" value="ECO:0007669"/>
    <property type="project" value="InterPro"/>
</dbReference>
<evidence type="ECO:0000256" key="6">
    <source>
        <dbReference type="ARBA" id="ARBA00022801"/>
    </source>
</evidence>
<keyword evidence="7" id="KW-0788">Thiol protease</keyword>
<dbReference type="RefSeq" id="XP_018188091.1">
    <property type="nucleotide sequence ID" value="XM_018329070.1"/>
</dbReference>
<dbReference type="InterPro" id="IPR028889">
    <property type="entry name" value="USP"/>
</dbReference>
<evidence type="ECO:0000256" key="1">
    <source>
        <dbReference type="ARBA" id="ARBA00000707"/>
    </source>
</evidence>
<dbReference type="EMBL" id="KV407458">
    <property type="protein sequence ID" value="KZF22536.1"/>
    <property type="molecule type" value="Genomic_DNA"/>
</dbReference>
<dbReference type="PROSITE" id="PS50235">
    <property type="entry name" value="USP_3"/>
    <property type="match status" value="1"/>
</dbReference>
<feature type="compositionally biased region" description="Basic and acidic residues" evidence="8">
    <location>
        <begin position="686"/>
        <end position="696"/>
    </location>
</feature>
<evidence type="ECO:0000256" key="4">
    <source>
        <dbReference type="ARBA" id="ARBA00022670"/>
    </source>
</evidence>
<dbReference type="GO" id="GO:0005829">
    <property type="term" value="C:cytosol"/>
    <property type="evidence" value="ECO:0007669"/>
    <property type="project" value="TreeGrafter"/>
</dbReference>
<feature type="compositionally biased region" description="Basic residues" evidence="8">
    <location>
        <begin position="697"/>
        <end position="711"/>
    </location>
</feature>
<evidence type="ECO:0000256" key="2">
    <source>
        <dbReference type="ARBA" id="ARBA00009085"/>
    </source>
</evidence>
<dbReference type="InterPro" id="IPR038765">
    <property type="entry name" value="Papain-like_cys_pep_sf"/>
</dbReference>
<keyword evidence="4" id="KW-0645">Protease</keyword>
<evidence type="ECO:0000256" key="3">
    <source>
        <dbReference type="ARBA" id="ARBA00012759"/>
    </source>
</evidence>
<feature type="compositionally biased region" description="Low complexity" evidence="8">
    <location>
        <begin position="261"/>
        <end position="271"/>
    </location>
</feature>
<reference evidence="10 11" key="1">
    <citation type="journal article" date="2016" name="Fungal Biol.">
        <title>The genome of Xylona heveae provides a window into fungal endophytism.</title>
        <authorList>
            <person name="Gazis R."/>
            <person name="Kuo A."/>
            <person name="Riley R."/>
            <person name="LaButti K."/>
            <person name="Lipzen A."/>
            <person name="Lin J."/>
            <person name="Amirebrahimi M."/>
            <person name="Hesse C.N."/>
            <person name="Spatafora J.W."/>
            <person name="Henrissat B."/>
            <person name="Hainaut M."/>
            <person name="Grigoriev I.V."/>
            <person name="Hibbett D.S."/>
        </authorList>
    </citation>
    <scope>NUCLEOTIDE SEQUENCE [LARGE SCALE GENOMIC DNA]</scope>
    <source>
        <strain evidence="10 11">TC161</strain>
    </source>
</reference>
<dbReference type="InterPro" id="IPR050164">
    <property type="entry name" value="Peptidase_C19"/>
</dbReference>
<dbReference type="AlphaFoldDB" id="A0A165GSF8"/>
<keyword evidence="11" id="KW-1185">Reference proteome</keyword>
<evidence type="ECO:0000259" key="9">
    <source>
        <dbReference type="PROSITE" id="PS50235"/>
    </source>
</evidence>
<protein>
    <recommendedName>
        <fullName evidence="3">ubiquitinyl hydrolase 1</fullName>
        <ecNumber evidence="3">3.4.19.12</ecNumber>
    </recommendedName>
</protein>
<dbReference type="InParanoid" id="A0A165GSF8"/>
<dbReference type="OMA" id="AECGWED"/>
<dbReference type="SUPFAM" id="SSF54001">
    <property type="entry name" value="Cysteine proteinases"/>
    <property type="match status" value="1"/>
</dbReference>
<dbReference type="Pfam" id="PF00443">
    <property type="entry name" value="UCH"/>
    <property type="match status" value="1"/>
</dbReference>
<organism evidence="10 11">
    <name type="scientific">Xylona heveae (strain CBS 132557 / TC161)</name>
    <dbReference type="NCBI Taxonomy" id="1328760"/>
    <lineage>
        <taxon>Eukaryota</taxon>
        <taxon>Fungi</taxon>
        <taxon>Dikarya</taxon>
        <taxon>Ascomycota</taxon>
        <taxon>Pezizomycotina</taxon>
        <taxon>Xylonomycetes</taxon>
        <taxon>Xylonales</taxon>
        <taxon>Xylonaceae</taxon>
        <taxon>Xylona</taxon>
    </lineage>
</organism>
<evidence type="ECO:0000256" key="7">
    <source>
        <dbReference type="ARBA" id="ARBA00022807"/>
    </source>
</evidence>